<organism evidence="1 2">
    <name type="scientific">Sinanodonta woodiana</name>
    <name type="common">Chinese pond mussel</name>
    <name type="synonym">Anodonta woodiana</name>
    <dbReference type="NCBI Taxonomy" id="1069815"/>
    <lineage>
        <taxon>Eukaryota</taxon>
        <taxon>Metazoa</taxon>
        <taxon>Spiralia</taxon>
        <taxon>Lophotrochozoa</taxon>
        <taxon>Mollusca</taxon>
        <taxon>Bivalvia</taxon>
        <taxon>Autobranchia</taxon>
        <taxon>Heteroconchia</taxon>
        <taxon>Palaeoheterodonta</taxon>
        <taxon>Unionida</taxon>
        <taxon>Unionoidea</taxon>
        <taxon>Unionidae</taxon>
        <taxon>Unioninae</taxon>
        <taxon>Sinanodonta</taxon>
    </lineage>
</organism>
<evidence type="ECO:0000313" key="2">
    <source>
        <dbReference type="Proteomes" id="UP001634394"/>
    </source>
</evidence>
<evidence type="ECO:0000313" key="1">
    <source>
        <dbReference type="EMBL" id="KAL3878935.1"/>
    </source>
</evidence>
<dbReference type="PANTHER" id="PTHR14187:SF5">
    <property type="entry name" value="HEAT SHOCK 70 KDA PROTEIN 12A"/>
    <property type="match status" value="1"/>
</dbReference>
<accession>A0ABD3X264</accession>
<dbReference type="Proteomes" id="UP001634394">
    <property type="component" value="Unassembled WGS sequence"/>
</dbReference>
<sequence>MLSGAIRENCSSRKAIVPEGASLTVLKGAVQYGYDQSIIVYRVARYTYGVAVRGDFIDGVHPKEHLVVNDEGKRLCRNMFDPFLTQGTLVRYDQIVYEWKGCVPLEPKDEYVNIPIFASTVKDTKFTTNDCCFFLGNLRVTGLDMSIPRSQRRVDVTIRHKGTDLHVHATDTRSGRKLDAYIDLLDKADIVNLI</sequence>
<proteinExistence type="predicted"/>
<dbReference type="PANTHER" id="PTHR14187">
    <property type="entry name" value="ALPHA KINASE/ELONGATION FACTOR 2 KINASE"/>
    <property type="match status" value="1"/>
</dbReference>
<comment type="caution">
    <text evidence="1">The sequence shown here is derived from an EMBL/GenBank/DDBJ whole genome shotgun (WGS) entry which is preliminary data.</text>
</comment>
<dbReference type="EMBL" id="JBJQND010000004">
    <property type="protein sequence ID" value="KAL3878935.1"/>
    <property type="molecule type" value="Genomic_DNA"/>
</dbReference>
<name>A0ABD3X264_SINWO</name>
<keyword evidence="2" id="KW-1185">Reference proteome</keyword>
<dbReference type="AlphaFoldDB" id="A0ABD3X264"/>
<reference evidence="1 2" key="1">
    <citation type="submission" date="2024-11" db="EMBL/GenBank/DDBJ databases">
        <title>Chromosome-level genome assembly of the freshwater bivalve Anodonta woodiana.</title>
        <authorList>
            <person name="Chen X."/>
        </authorList>
    </citation>
    <scope>NUCLEOTIDE SEQUENCE [LARGE SCALE GENOMIC DNA]</scope>
    <source>
        <strain evidence="1">MN2024</strain>
        <tissue evidence="1">Gills</tissue>
    </source>
</reference>
<protein>
    <submittedName>
        <fullName evidence="1">Uncharacterized protein</fullName>
    </submittedName>
</protein>
<gene>
    <name evidence="1" type="ORF">ACJMK2_031259</name>
</gene>